<dbReference type="Proteomes" id="UP000290560">
    <property type="component" value="Unassembled WGS sequence"/>
</dbReference>
<dbReference type="AlphaFoldDB" id="A0A445MDH7"/>
<dbReference type="EMBL" id="KV875664">
    <property type="protein sequence ID" value="RZR72322.1"/>
    <property type="molecule type" value="Genomic_DNA"/>
</dbReference>
<gene>
    <name evidence="1" type="ORF">BHM03_00012464</name>
</gene>
<sequence>MDQAISLLLPNQSPFIDTTFSFLYRGVLLHEAIFLVQHHYRISSNEQRHFPYPICNRRRLLHLLVGIVPPAASIALFSLPRVPVRATAHRLSVLCRESVASSFSLSNDNKSTTASLLSLPFRSTDRLNRSSISSTEVNRRQTFTVVDNTTVSLTSGQDLRFS</sequence>
<proteinExistence type="predicted"/>
<protein>
    <submittedName>
        <fullName evidence="1">Uncharacterized protein</fullName>
    </submittedName>
</protein>
<organism evidence="1">
    <name type="scientific">Ensete ventricosum</name>
    <name type="common">Abyssinian banana</name>
    <name type="synonym">Musa ensete</name>
    <dbReference type="NCBI Taxonomy" id="4639"/>
    <lineage>
        <taxon>Eukaryota</taxon>
        <taxon>Viridiplantae</taxon>
        <taxon>Streptophyta</taxon>
        <taxon>Embryophyta</taxon>
        <taxon>Tracheophyta</taxon>
        <taxon>Spermatophyta</taxon>
        <taxon>Magnoliopsida</taxon>
        <taxon>Liliopsida</taxon>
        <taxon>Zingiberales</taxon>
        <taxon>Musaceae</taxon>
        <taxon>Ensete</taxon>
    </lineage>
</organism>
<evidence type="ECO:0000313" key="1">
    <source>
        <dbReference type="EMBL" id="RZR72322.1"/>
    </source>
</evidence>
<reference evidence="1" key="1">
    <citation type="journal article" date="2018" name="Data Brief">
        <title>Genome sequence data from 17 accessions of Ensete ventricosum, a staple food crop for millions in Ethiopia.</title>
        <authorList>
            <person name="Yemataw Z."/>
            <person name="Muzemil S."/>
            <person name="Ambachew D."/>
            <person name="Tripathi L."/>
            <person name="Tesfaye K."/>
            <person name="Chala A."/>
            <person name="Farbos A."/>
            <person name="O'Neill P."/>
            <person name="Moore K."/>
            <person name="Grant M."/>
            <person name="Studholme D.J."/>
        </authorList>
    </citation>
    <scope>NUCLEOTIDE SEQUENCE [LARGE SCALE GENOMIC DNA]</scope>
    <source>
        <tissue evidence="1">Leaf</tissue>
    </source>
</reference>
<name>A0A445MDH7_ENSVE</name>
<accession>A0A445MDH7</accession>